<evidence type="ECO:0000259" key="2">
    <source>
        <dbReference type="Pfam" id="PF07969"/>
    </source>
</evidence>
<dbReference type="GO" id="GO:0006145">
    <property type="term" value="P:purine nucleobase catabolic process"/>
    <property type="evidence" value="ECO:0007669"/>
    <property type="project" value="TreeGrafter"/>
</dbReference>
<name>A0A3N5Y0K3_9ALTE</name>
<dbReference type="GO" id="GO:0004038">
    <property type="term" value="F:allantoinase activity"/>
    <property type="evidence" value="ECO:0007669"/>
    <property type="project" value="TreeGrafter"/>
</dbReference>
<evidence type="ECO:0000313" key="3">
    <source>
        <dbReference type="EMBL" id="RPJ66992.1"/>
    </source>
</evidence>
<dbReference type="InterPro" id="IPR032466">
    <property type="entry name" value="Metal_Hydrolase"/>
</dbReference>
<dbReference type="Proteomes" id="UP000275281">
    <property type="component" value="Unassembled WGS sequence"/>
</dbReference>
<feature type="domain" description="Amidohydrolase 3" evidence="2">
    <location>
        <begin position="400"/>
        <end position="494"/>
    </location>
</feature>
<dbReference type="PANTHER" id="PTHR43668:SF2">
    <property type="entry name" value="ALLANTOINASE"/>
    <property type="match status" value="1"/>
</dbReference>
<sequence>MRINKVFKKVFTLVSVSLLSFTSMANMYDLVIENGRVIDPETGLDAVRNLGITAGKISAVTTEQLSGSHVINAQGKIVSPGFIDMHAHGQDILSGRVQAYDGVTTALELEGGMLPVSDYYDAAAREGRPINYGASVNWGNARIATMLNVEPVADIDWFLAAFSQPDWQFKIANKQQLNKIEQLVAQGLDQGGLGIGILMGYAPGTGYKEFFAMNKLAASRGVPTFTHARYLSMLEPRSSFQGINEIIAAASGTGAHTHIVHLNSISLRDIATIGDMIETARSQGLRITTEAYPYGAGATGIGAAMFRGDRWRERTGGISARNFDVDGKRLTEEEFDQFQSKQPNTKTIVHFLEEDNSMDMQFLEQSLLFPEGVIASDGGDWRFDGASVSQETWPLPDKAWSHPRSAGTYAKFIGTFVRDKAKISLIEAIKRVSFGPAKLLQDAVPQMKYKGRIQVGADADIVIFDLDEIRDRATYVRPAQLSQGIEHVIVNGTLLIEYGQIDLSVLPGQPIRNPIKNEPTSS</sequence>
<proteinExistence type="predicted"/>
<keyword evidence="1" id="KW-0732">Signal</keyword>
<comment type="caution">
    <text evidence="3">The sequence shown here is derived from an EMBL/GenBank/DDBJ whole genome shotgun (WGS) entry which is preliminary data.</text>
</comment>
<evidence type="ECO:0000313" key="4">
    <source>
        <dbReference type="Proteomes" id="UP000275281"/>
    </source>
</evidence>
<gene>
    <name evidence="3" type="ORF">DRW07_05460</name>
</gene>
<dbReference type="Gene3D" id="2.30.40.10">
    <property type="entry name" value="Urease, subunit C, domain 1"/>
    <property type="match status" value="1"/>
</dbReference>
<dbReference type="SUPFAM" id="SSF51338">
    <property type="entry name" value="Composite domain of metallo-dependent hydrolases"/>
    <property type="match status" value="1"/>
</dbReference>
<dbReference type="Pfam" id="PF07969">
    <property type="entry name" value="Amidohydro_3"/>
    <property type="match status" value="2"/>
</dbReference>
<evidence type="ECO:0000256" key="1">
    <source>
        <dbReference type="SAM" id="SignalP"/>
    </source>
</evidence>
<dbReference type="GO" id="GO:0005737">
    <property type="term" value="C:cytoplasm"/>
    <property type="evidence" value="ECO:0007669"/>
    <property type="project" value="TreeGrafter"/>
</dbReference>
<reference evidence="3 4" key="1">
    <citation type="submission" date="2018-11" db="EMBL/GenBank/DDBJ databases">
        <authorList>
            <person name="Ye M.-Q."/>
            <person name="Du Z.-J."/>
        </authorList>
    </citation>
    <scope>NUCLEOTIDE SEQUENCE [LARGE SCALE GENOMIC DNA]</scope>
    <source>
        <strain evidence="3 4">U0105</strain>
    </source>
</reference>
<dbReference type="InterPro" id="IPR050138">
    <property type="entry name" value="DHOase/Allantoinase_Hydrolase"/>
</dbReference>
<dbReference type="InterPro" id="IPR011059">
    <property type="entry name" value="Metal-dep_hydrolase_composite"/>
</dbReference>
<dbReference type="OrthoDB" id="9766983at2"/>
<dbReference type="InterPro" id="IPR013108">
    <property type="entry name" value="Amidohydro_3"/>
</dbReference>
<feature type="domain" description="Amidohydrolase 3" evidence="2">
    <location>
        <begin position="70"/>
        <end position="146"/>
    </location>
</feature>
<dbReference type="NCBIfam" id="NF006560">
    <property type="entry name" value="PRK09061.1"/>
    <property type="match status" value="1"/>
</dbReference>
<dbReference type="SUPFAM" id="SSF51556">
    <property type="entry name" value="Metallo-dependent hydrolases"/>
    <property type="match status" value="1"/>
</dbReference>
<dbReference type="PANTHER" id="PTHR43668">
    <property type="entry name" value="ALLANTOINASE"/>
    <property type="match status" value="1"/>
</dbReference>
<dbReference type="EMBL" id="RPOK01000002">
    <property type="protein sequence ID" value="RPJ66992.1"/>
    <property type="molecule type" value="Genomic_DNA"/>
</dbReference>
<accession>A0A3N5Y0K3</accession>
<dbReference type="AlphaFoldDB" id="A0A3N5Y0K3"/>
<dbReference type="RefSeq" id="WP_124026897.1">
    <property type="nucleotide sequence ID" value="NZ_JBHRSN010000015.1"/>
</dbReference>
<dbReference type="Gene3D" id="3.20.20.140">
    <property type="entry name" value="Metal-dependent hydrolases"/>
    <property type="match status" value="1"/>
</dbReference>
<protein>
    <submittedName>
        <fullName evidence="3">D-glutamate deacylase</fullName>
    </submittedName>
</protein>
<feature type="signal peptide" evidence="1">
    <location>
        <begin position="1"/>
        <end position="25"/>
    </location>
</feature>
<organism evidence="3 4">
    <name type="scientific">Alteromonas sediminis</name>
    <dbReference type="NCBI Taxonomy" id="2259342"/>
    <lineage>
        <taxon>Bacteria</taxon>
        <taxon>Pseudomonadati</taxon>
        <taxon>Pseudomonadota</taxon>
        <taxon>Gammaproteobacteria</taxon>
        <taxon>Alteromonadales</taxon>
        <taxon>Alteromonadaceae</taxon>
        <taxon>Alteromonas/Salinimonas group</taxon>
        <taxon>Alteromonas</taxon>
    </lineage>
</organism>
<keyword evidence="4" id="KW-1185">Reference proteome</keyword>
<feature type="chain" id="PRO_5018253366" evidence="1">
    <location>
        <begin position="26"/>
        <end position="522"/>
    </location>
</feature>